<dbReference type="PROSITE" id="PS50158">
    <property type="entry name" value="ZF_CCHC"/>
    <property type="match status" value="1"/>
</dbReference>
<keyword evidence="4" id="KW-0863">Zinc-finger</keyword>
<keyword evidence="4" id="KW-0479">Metal-binding</keyword>
<dbReference type="Gramene" id="OMO94054">
    <property type="protein sequence ID" value="OMO94054"/>
    <property type="gene ID" value="CCACVL1_06211"/>
</dbReference>
<accession>A0A1R3JGU0</accession>
<dbReference type="InterPro" id="IPR005135">
    <property type="entry name" value="Endo/exonuclease/phosphatase"/>
</dbReference>
<dbReference type="CDD" id="cd06222">
    <property type="entry name" value="RNase_H_like"/>
    <property type="match status" value="1"/>
</dbReference>
<evidence type="ECO:0000256" key="4">
    <source>
        <dbReference type="PROSITE-ProRule" id="PRU00094"/>
    </source>
</evidence>
<reference evidence="8 9" key="1">
    <citation type="submission" date="2013-09" db="EMBL/GenBank/DDBJ databases">
        <title>Corchorus capsularis genome sequencing.</title>
        <authorList>
            <person name="Alam M."/>
            <person name="Haque M.S."/>
            <person name="Islam M.S."/>
            <person name="Emdad E.M."/>
            <person name="Islam M.M."/>
            <person name="Ahmed B."/>
            <person name="Halim A."/>
            <person name="Hossen Q.M.M."/>
            <person name="Hossain M.Z."/>
            <person name="Ahmed R."/>
            <person name="Khan M.M."/>
            <person name="Islam R."/>
            <person name="Rashid M.M."/>
            <person name="Khan S.A."/>
            <person name="Rahman M.S."/>
            <person name="Alam M."/>
        </authorList>
    </citation>
    <scope>NUCLEOTIDE SEQUENCE [LARGE SCALE GENOMIC DNA]</scope>
    <source>
        <strain evidence="9">cv. CVL-1</strain>
        <tissue evidence="8">Whole seedling</tissue>
    </source>
</reference>
<dbReference type="InterPro" id="IPR000679">
    <property type="entry name" value="Znf_GATA"/>
</dbReference>
<dbReference type="InterPro" id="IPR044730">
    <property type="entry name" value="RNase_H-like_dom_plant"/>
</dbReference>
<gene>
    <name evidence="8" type="ORF">CCACVL1_06211</name>
</gene>
<evidence type="ECO:0000313" key="9">
    <source>
        <dbReference type="Proteomes" id="UP000188268"/>
    </source>
</evidence>
<dbReference type="Proteomes" id="UP000188268">
    <property type="component" value="Unassembled WGS sequence"/>
</dbReference>
<protein>
    <submittedName>
        <fullName evidence="8">Reverse transcriptase</fullName>
    </submittedName>
</protein>
<sequence>MNPVNKAMDLEIVLESGDEECPQWTRFMAVGKIHANKTLNQKGVMAILRSIWSEEIAPGIREIHDLPLEMLSNKNAKIIGQTIGSVINIDEPTGLKGFGQSFLRIRVGIKVDDPLICGFWVPRRNRGKLWAKIRYERLADFCYSCGKLGHLAKHCDEEVKNDMDGRPLYGPHLRASSFRMDYGKRDNSMDSSKSRVADDLSLSINENVKNLREVSCDNWSKNENQRAWRRNVIGDMEVESEVSMNKGKQLLITDGLENQNTGPIDETTPPSHPSLPKPLPADLHISIPVVSLNPDPTHALGVDPLNTTFNFPPLPIVSKNPTLIDKPNSQILGTSGALTSDSTPLMNNPMPHVLVPNDQDPVIPSLSHSNSIDGTPGPMLSLGSYNTSLYPVLPGPYDPSKYPETRREDAYEWDTNSKEAGIEHELDEVSSPFKGIDNVAYIIERGGGAIVNCHKELEFDEEFVEQDMRMAEYNLAADLNCLQLKRNAENDAKLHPVEIRQVTTFTIGSETIWKRRAGRKKYKKTKNGRENWSKEEGCSDVLIIDGCSAGRFLGWNDEPGIGSSQAVNVLHDLKKKSDPDFIFLMETKNKKDTMEKIRRNIKMDNALYVDPVGLSGGIALWWKNNFVVNSFEEHKNLVDTLIVDVNSGVSFRIFWIYGAPVFEDRKLIWEKVKLKAVNIEEVWCCIGDFNDILDDSEKEGGGLKDRRYIRCFQEMVEQCQLIDIQFQGQKFTWMGKREGIMVKERLDRALVNSQWLANFPKSQLVVHAAIRSDHSPIVLYSCFGDTKGPKKFKFEAQWVDMEAIRQELCVSDEDVKWISGCKEQRRQFNKILRIKNEDGVWLEKEEGIMEGFCKFYENLFTSEGNRNWDHVLKAIPCLVSEEDNTELIKDVTDEEIVQAVFQMGMLKSPGPDGFNGLFYQHYWDVIGEDVKKMVRSFFHKGRMLREMNATEIVLIPKVKGPERSFSFFEGEAYDRVEWDFLHALLLKLGYNSIWTDWILECVRCVSYTIVINGKSSRMILPSRGLRQGDPLSPYLFLLVIDALSRLIQVGMDTGYIEGLKLAINCPEISHLLFADDSLFFMNANIENCKSCNMGEAEKKAIVDTLGIQEAANPGTYLGIQNCWGKTKYGVMAYVKERMIAKLKGWKEKFLPMGGKEILIKAVACTMPTYVMSVFKIPKRVCKEMQSAVANYWWGQKEDERKIHWCNWQKLTEFKQDGGMGFKEFEAFNRAMLAKQAWRLIENPNALWARVLKGVYFHNCDFLEAGKGARPSWVWSSLLEGRDLFKEHMMWVPMDGKQISIWQDRWIPNLAGRVLSNPGLINDNIPQKVEEIMNKDLGIWELDQIQHWLTEEEQSAIKDIPVHEGEEPDILIWPKDKSGKFTVKSGYVTCKNVVAVGNINRASSSHLVDKRVWKEIWKIKAPSKVKVFMWRMCMGALATNENLWKRKCKQDPLCELCGQEVETIEHMILTCEWTRKVWWEGCFGLKICKDRIRTMDQWILEVFLEVNNSHGDVDIIKSTIAYTCWIIWNLRCQAIIEHKSLESVKAIQWISSAVKEYYMVCTGKKKSDRDVASEVFWEKPQDGWCKINCDGAYCHQSKQAGIGVVVRDAEGHLLHGLGKQVKGDSALMIEAIAVKTGLKLAKEMRLSNIIVEMDSEVLYKNIVDRGKNRDWRIGPILADIDHLSTCIDSIKFNFVKRNANLAADWIATRSRTEMSFADLSRYQPSSLVQILNKDGLPAPHC</sequence>
<dbReference type="EMBL" id="AWWV01007972">
    <property type="protein sequence ID" value="OMO94054.1"/>
    <property type="molecule type" value="Genomic_DNA"/>
</dbReference>
<dbReference type="GO" id="GO:0004523">
    <property type="term" value="F:RNA-DNA hybrid ribonuclease activity"/>
    <property type="evidence" value="ECO:0007669"/>
    <property type="project" value="InterPro"/>
</dbReference>
<keyword evidence="9" id="KW-1185">Reference proteome</keyword>
<feature type="region of interest" description="Disordered" evidence="5">
    <location>
        <begin position="256"/>
        <end position="275"/>
    </location>
</feature>
<dbReference type="InterPro" id="IPR002156">
    <property type="entry name" value="RNaseH_domain"/>
</dbReference>
<proteinExistence type="predicted"/>
<dbReference type="GO" id="GO:0043565">
    <property type="term" value="F:sequence-specific DNA binding"/>
    <property type="evidence" value="ECO:0007669"/>
    <property type="project" value="InterPro"/>
</dbReference>
<evidence type="ECO:0000256" key="5">
    <source>
        <dbReference type="SAM" id="MobiDB-lite"/>
    </source>
</evidence>
<dbReference type="Gene3D" id="3.60.10.10">
    <property type="entry name" value="Endonuclease/exonuclease/phosphatase"/>
    <property type="match status" value="1"/>
</dbReference>
<dbReference type="Pfam" id="PF13966">
    <property type="entry name" value="zf-RVT"/>
    <property type="match status" value="1"/>
</dbReference>
<keyword evidence="8" id="KW-0548">Nucleotidyltransferase</keyword>
<feature type="domain" description="CCHC-type" evidence="7">
    <location>
        <begin position="142"/>
        <end position="157"/>
    </location>
</feature>
<dbReference type="Gene3D" id="3.30.420.10">
    <property type="entry name" value="Ribonuclease H-like superfamily/Ribonuclease H"/>
    <property type="match status" value="1"/>
</dbReference>
<dbReference type="SUPFAM" id="SSF53098">
    <property type="entry name" value="Ribonuclease H-like"/>
    <property type="match status" value="1"/>
</dbReference>
<dbReference type="InterPro" id="IPR026960">
    <property type="entry name" value="RVT-Znf"/>
</dbReference>
<dbReference type="InterPro" id="IPR025836">
    <property type="entry name" value="Zn_knuckle_CX2CX4HX4C"/>
</dbReference>
<dbReference type="PANTHER" id="PTHR33116">
    <property type="entry name" value="REVERSE TRANSCRIPTASE ZINC-BINDING DOMAIN-CONTAINING PROTEIN-RELATED-RELATED"/>
    <property type="match status" value="1"/>
</dbReference>
<keyword evidence="2" id="KW-0238">DNA-binding</keyword>
<evidence type="ECO:0000313" key="8">
    <source>
        <dbReference type="EMBL" id="OMO94054.1"/>
    </source>
</evidence>
<comment type="caution">
    <text evidence="8">The sequence shown here is derived from an EMBL/GenBank/DDBJ whole genome shotgun (WGS) entry which is preliminary data.</text>
</comment>
<feature type="domain" description="GATA-type" evidence="6">
    <location>
        <begin position="1430"/>
        <end position="1457"/>
    </location>
</feature>
<dbReference type="InterPro" id="IPR000477">
    <property type="entry name" value="RT_dom"/>
</dbReference>
<dbReference type="GO" id="GO:0006355">
    <property type="term" value="P:regulation of DNA-templated transcription"/>
    <property type="evidence" value="ECO:0007669"/>
    <property type="project" value="InterPro"/>
</dbReference>
<dbReference type="InterPro" id="IPR036691">
    <property type="entry name" value="Endo/exonu/phosph_ase_sf"/>
</dbReference>
<name>A0A1R3JGU0_COCAP</name>
<dbReference type="GO" id="GO:0008270">
    <property type="term" value="F:zinc ion binding"/>
    <property type="evidence" value="ECO:0007669"/>
    <property type="project" value="UniProtKB-KW"/>
</dbReference>
<dbReference type="GO" id="GO:0003964">
    <property type="term" value="F:RNA-directed DNA polymerase activity"/>
    <property type="evidence" value="ECO:0007669"/>
    <property type="project" value="UniProtKB-KW"/>
</dbReference>
<keyword evidence="8" id="KW-0808">Transferase</keyword>
<dbReference type="SUPFAM" id="SSF56219">
    <property type="entry name" value="DNase I-like"/>
    <property type="match status" value="1"/>
</dbReference>
<dbReference type="OrthoDB" id="1432859at2759"/>
<evidence type="ECO:0000259" key="7">
    <source>
        <dbReference type="PROSITE" id="PS50158"/>
    </source>
</evidence>
<dbReference type="InterPro" id="IPR036397">
    <property type="entry name" value="RNaseH_sf"/>
</dbReference>
<organism evidence="8 9">
    <name type="scientific">Corchorus capsularis</name>
    <name type="common">Jute</name>
    <dbReference type="NCBI Taxonomy" id="210143"/>
    <lineage>
        <taxon>Eukaryota</taxon>
        <taxon>Viridiplantae</taxon>
        <taxon>Streptophyta</taxon>
        <taxon>Embryophyta</taxon>
        <taxon>Tracheophyta</taxon>
        <taxon>Spermatophyta</taxon>
        <taxon>Magnoliopsida</taxon>
        <taxon>eudicotyledons</taxon>
        <taxon>Gunneridae</taxon>
        <taxon>Pentapetalae</taxon>
        <taxon>rosids</taxon>
        <taxon>malvids</taxon>
        <taxon>Malvales</taxon>
        <taxon>Malvaceae</taxon>
        <taxon>Grewioideae</taxon>
        <taxon>Apeibeae</taxon>
        <taxon>Corchorus</taxon>
    </lineage>
</organism>
<dbReference type="STRING" id="210143.A0A1R3JGU0"/>
<dbReference type="Pfam" id="PF03372">
    <property type="entry name" value="Exo_endo_phos"/>
    <property type="match status" value="1"/>
</dbReference>
<dbReference type="Pfam" id="PF00078">
    <property type="entry name" value="RVT_1"/>
    <property type="match status" value="1"/>
</dbReference>
<keyword evidence="8" id="KW-0695">RNA-directed DNA polymerase</keyword>
<dbReference type="SMART" id="SM00343">
    <property type="entry name" value="ZnF_C2HC"/>
    <property type="match status" value="1"/>
</dbReference>
<dbReference type="PROSITE" id="PS50114">
    <property type="entry name" value="GATA_ZN_FINGER_2"/>
    <property type="match status" value="1"/>
</dbReference>
<dbReference type="InterPro" id="IPR001878">
    <property type="entry name" value="Znf_CCHC"/>
</dbReference>
<evidence type="ECO:0000259" key="6">
    <source>
        <dbReference type="PROSITE" id="PS50114"/>
    </source>
</evidence>
<keyword evidence="1" id="KW-0805">Transcription regulation</keyword>
<dbReference type="Pfam" id="PF13456">
    <property type="entry name" value="RVT_3"/>
    <property type="match status" value="1"/>
</dbReference>
<keyword evidence="3" id="KW-0804">Transcription</keyword>
<evidence type="ECO:0000256" key="3">
    <source>
        <dbReference type="ARBA" id="ARBA00023163"/>
    </source>
</evidence>
<dbReference type="Pfam" id="PF14392">
    <property type="entry name" value="zf-CCHC_4"/>
    <property type="match status" value="1"/>
</dbReference>
<dbReference type="PANTHER" id="PTHR33116:SF86">
    <property type="entry name" value="REVERSE TRANSCRIPTASE DOMAIN-CONTAINING PROTEIN"/>
    <property type="match status" value="1"/>
</dbReference>
<evidence type="ECO:0000256" key="1">
    <source>
        <dbReference type="ARBA" id="ARBA00023015"/>
    </source>
</evidence>
<dbReference type="InterPro" id="IPR012337">
    <property type="entry name" value="RNaseH-like_sf"/>
</dbReference>
<keyword evidence="4" id="KW-0862">Zinc</keyword>
<evidence type="ECO:0000256" key="2">
    <source>
        <dbReference type="ARBA" id="ARBA00023125"/>
    </source>
</evidence>